<organism evidence="8 9">
    <name type="scientific">Corynebacterium felinum</name>
    <dbReference type="NCBI Taxonomy" id="131318"/>
    <lineage>
        <taxon>Bacteria</taxon>
        <taxon>Bacillati</taxon>
        <taxon>Actinomycetota</taxon>
        <taxon>Actinomycetes</taxon>
        <taxon>Mycobacteriales</taxon>
        <taxon>Corynebacteriaceae</taxon>
        <taxon>Corynebacterium</taxon>
    </lineage>
</organism>
<dbReference type="PANTHER" id="PTHR30480">
    <property type="entry name" value="BETA-HEXOSAMINIDASE-RELATED"/>
    <property type="match status" value="1"/>
</dbReference>
<keyword evidence="5 8" id="KW-0326">Glycosidase</keyword>
<evidence type="ECO:0000256" key="1">
    <source>
        <dbReference type="ARBA" id="ARBA00001231"/>
    </source>
</evidence>
<dbReference type="Pfam" id="PF00933">
    <property type="entry name" value="Glyco_hydro_3"/>
    <property type="match status" value="1"/>
</dbReference>
<name>A0ABU2B6R6_9CORY</name>
<keyword evidence="9" id="KW-1185">Reference proteome</keyword>
<dbReference type="RefSeq" id="WP_277105386.1">
    <property type="nucleotide sequence ID" value="NZ_BAAAJS010000011.1"/>
</dbReference>
<dbReference type="InterPro" id="IPR050226">
    <property type="entry name" value="NagZ_Beta-hexosaminidase"/>
</dbReference>
<feature type="compositionally biased region" description="Low complexity" evidence="6">
    <location>
        <begin position="37"/>
        <end position="59"/>
    </location>
</feature>
<evidence type="ECO:0000256" key="5">
    <source>
        <dbReference type="ARBA" id="ARBA00023295"/>
    </source>
</evidence>
<feature type="domain" description="Glycoside hydrolase family 3 N-terminal" evidence="7">
    <location>
        <begin position="68"/>
        <end position="387"/>
    </location>
</feature>
<dbReference type="InterPro" id="IPR017853">
    <property type="entry name" value="GH"/>
</dbReference>
<sequence length="391" mass="41085">MNTFRALAFTTTLSSTVCVGGCSLGADSANESVSTSSVHSTAATSTSTVPESSVQTTPTQEGAQREQLRRDIGQLMMVGVRNFDDALYALEQGAGGIFIGSDTDPALLEQPGRDLRALREKVGRAFAVSIDFEGGRVLRHPQVLGSFTSPRQMAATMSPQQVREVALQMGQSLAEHGITVNFAPVVDLDGAGLDVVGDRAFSSDPQMAADYAAAFAAGMLDAGVTPVFKHFPGHGRASGDSHVGGVVTPPLEELFNHDLRPFAQVSGVEGAAMMLGHMQVPGLRDYQGQESPASLNDAAYRLLREGDYPGAVPFGGVIFTDDLSGMRAISDIASIPDAVMLALVAGADQALWISTQQLPEAIDAMVHAVDSGLIDAETVSAKARRVQLIQR</sequence>
<comment type="catalytic activity">
    <reaction evidence="1">
        <text>Hydrolysis of terminal non-reducing N-acetyl-D-hexosamine residues in N-acetyl-beta-D-hexosaminides.</text>
        <dbReference type="EC" id="3.2.1.52"/>
    </reaction>
</comment>
<protein>
    <recommendedName>
        <fullName evidence="3">beta-N-acetylhexosaminidase</fullName>
        <ecNumber evidence="3">3.2.1.52</ecNumber>
    </recommendedName>
</protein>
<proteinExistence type="inferred from homology"/>
<dbReference type="EC" id="3.2.1.52" evidence="3"/>
<dbReference type="Gene3D" id="3.20.20.300">
    <property type="entry name" value="Glycoside hydrolase, family 3, N-terminal domain"/>
    <property type="match status" value="1"/>
</dbReference>
<dbReference type="Proteomes" id="UP001183619">
    <property type="component" value="Unassembled WGS sequence"/>
</dbReference>
<dbReference type="InterPro" id="IPR001764">
    <property type="entry name" value="Glyco_hydro_3_N"/>
</dbReference>
<feature type="region of interest" description="Disordered" evidence="6">
    <location>
        <begin position="37"/>
        <end position="65"/>
    </location>
</feature>
<comment type="similarity">
    <text evidence="2">Belongs to the glycosyl hydrolase 3 family.</text>
</comment>
<dbReference type="SUPFAM" id="SSF51445">
    <property type="entry name" value="(Trans)glycosidases"/>
    <property type="match status" value="1"/>
</dbReference>
<evidence type="ECO:0000256" key="6">
    <source>
        <dbReference type="SAM" id="MobiDB-lite"/>
    </source>
</evidence>
<reference evidence="8 9" key="1">
    <citation type="submission" date="2023-07" db="EMBL/GenBank/DDBJ databases">
        <title>Sequencing the genomes of 1000 actinobacteria strains.</title>
        <authorList>
            <person name="Klenk H.-P."/>
        </authorList>
    </citation>
    <scope>NUCLEOTIDE SEQUENCE [LARGE SCALE GENOMIC DNA]</scope>
    <source>
        <strain evidence="8 9">DSM 44508</strain>
    </source>
</reference>
<dbReference type="EMBL" id="JAVDYF010000001">
    <property type="protein sequence ID" value="MDR7353981.1"/>
    <property type="molecule type" value="Genomic_DNA"/>
</dbReference>
<accession>A0ABU2B6R6</accession>
<gene>
    <name evidence="8" type="ORF">J2S37_000519</name>
</gene>
<dbReference type="InterPro" id="IPR036962">
    <property type="entry name" value="Glyco_hydro_3_N_sf"/>
</dbReference>
<evidence type="ECO:0000256" key="4">
    <source>
        <dbReference type="ARBA" id="ARBA00022801"/>
    </source>
</evidence>
<dbReference type="PANTHER" id="PTHR30480:SF13">
    <property type="entry name" value="BETA-HEXOSAMINIDASE"/>
    <property type="match status" value="1"/>
</dbReference>
<keyword evidence="4 8" id="KW-0378">Hydrolase</keyword>
<evidence type="ECO:0000256" key="2">
    <source>
        <dbReference type="ARBA" id="ARBA00005336"/>
    </source>
</evidence>
<evidence type="ECO:0000313" key="9">
    <source>
        <dbReference type="Proteomes" id="UP001183619"/>
    </source>
</evidence>
<evidence type="ECO:0000259" key="7">
    <source>
        <dbReference type="Pfam" id="PF00933"/>
    </source>
</evidence>
<evidence type="ECO:0000256" key="3">
    <source>
        <dbReference type="ARBA" id="ARBA00012663"/>
    </source>
</evidence>
<dbReference type="GO" id="GO:0004563">
    <property type="term" value="F:beta-N-acetylhexosaminidase activity"/>
    <property type="evidence" value="ECO:0007669"/>
    <property type="project" value="UniProtKB-EC"/>
</dbReference>
<comment type="caution">
    <text evidence="8">The sequence shown here is derived from an EMBL/GenBank/DDBJ whole genome shotgun (WGS) entry which is preliminary data.</text>
</comment>
<evidence type="ECO:0000313" key="8">
    <source>
        <dbReference type="EMBL" id="MDR7353981.1"/>
    </source>
</evidence>